<dbReference type="RefSeq" id="WP_215760607.1">
    <property type="nucleotide sequence ID" value="NZ_JAHKBE010000055.1"/>
</dbReference>
<name>A0ABV1FT16_9BACT</name>
<reference evidence="1 2" key="1">
    <citation type="submission" date="2024-04" db="EMBL/GenBank/DDBJ databases">
        <title>Human intestinal bacterial collection.</title>
        <authorList>
            <person name="Pauvert C."/>
            <person name="Hitch T.C.A."/>
            <person name="Clavel T."/>
        </authorList>
    </citation>
    <scope>NUCLEOTIDE SEQUENCE [LARGE SCALE GENOMIC DNA]</scope>
    <source>
        <strain evidence="1 2">CLA-AA-H145</strain>
    </source>
</reference>
<proteinExistence type="predicted"/>
<accession>A0ABV1FT16</accession>
<dbReference type="EMBL" id="JBBNFP010000054">
    <property type="protein sequence ID" value="MEQ2487532.1"/>
    <property type="molecule type" value="Genomic_DNA"/>
</dbReference>
<protein>
    <recommendedName>
        <fullName evidence="3">ATP-grasp domain-containing protein</fullName>
    </recommendedName>
</protein>
<evidence type="ECO:0000313" key="2">
    <source>
        <dbReference type="Proteomes" id="UP001487296"/>
    </source>
</evidence>
<keyword evidence="2" id="KW-1185">Reference proteome</keyword>
<dbReference type="Gene3D" id="3.30.470.20">
    <property type="entry name" value="ATP-grasp fold, B domain"/>
    <property type="match status" value="1"/>
</dbReference>
<dbReference type="SUPFAM" id="SSF56059">
    <property type="entry name" value="Glutathione synthetase ATP-binding domain-like"/>
    <property type="match status" value="1"/>
</dbReference>
<evidence type="ECO:0008006" key="3">
    <source>
        <dbReference type="Google" id="ProtNLM"/>
    </source>
</evidence>
<comment type="caution">
    <text evidence="1">The sequence shown here is derived from an EMBL/GenBank/DDBJ whole genome shotgun (WGS) entry which is preliminary data.</text>
</comment>
<evidence type="ECO:0000313" key="1">
    <source>
        <dbReference type="EMBL" id="MEQ2487532.1"/>
    </source>
</evidence>
<gene>
    <name evidence="1" type="ORF">AAAT34_10845</name>
</gene>
<sequence length="268" mass="30320">MRYLAIRRDDRFSPNAVENDRAILRWASERLRELLGLADDIEMVDERQWVERPMEADVYLSMAREETTLGLLRDKESGGSLVVNGAQGVLRCRRAELDQLMRLHHVPMPPLVGSHGYWLKRGDAAAQSKADVVFCEDLAALNAAKEAFRKRGVTDMVVSAHVPGDLVKFYGVGTAFFQFFYPSDDGISKFGDEKRNGVAHHYAFEAERLHQEVVRLSQLVGVEVFGGDAIIDEHGRFYIIDFNDWPSFSRCREEAAMAIAQCVAKARR</sequence>
<organism evidence="1 2">
    <name type="scientific">Hallella faecis</name>
    <dbReference type="NCBI Taxonomy" id="2841596"/>
    <lineage>
        <taxon>Bacteria</taxon>
        <taxon>Pseudomonadati</taxon>
        <taxon>Bacteroidota</taxon>
        <taxon>Bacteroidia</taxon>
        <taxon>Bacteroidales</taxon>
        <taxon>Prevotellaceae</taxon>
        <taxon>Hallella</taxon>
    </lineage>
</organism>
<dbReference type="Proteomes" id="UP001487296">
    <property type="component" value="Unassembled WGS sequence"/>
</dbReference>